<protein>
    <recommendedName>
        <fullName evidence="7">Lipopolysaccharide assembly protein A domain-containing protein</fullName>
    </recommendedName>
</protein>
<dbReference type="eggNOG" id="COG5416">
    <property type="taxonomic scope" value="Bacteria"/>
</dbReference>
<accession>D4H6A7</accession>
<dbReference type="Pfam" id="PF06305">
    <property type="entry name" value="LapA_dom"/>
    <property type="match status" value="1"/>
</dbReference>
<dbReference type="HOGENOM" id="CLU_160072_2_0_0"/>
<dbReference type="Proteomes" id="UP000002012">
    <property type="component" value="Chromosome"/>
</dbReference>
<dbReference type="OrthoDB" id="9810050at2"/>
<evidence type="ECO:0000256" key="1">
    <source>
        <dbReference type="ARBA" id="ARBA00022475"/>
    </source>
</evidence>
<name>D4H6A7_DENA2</name>
<evidence type="ECO:0000256" key="6">
    <source>
        <dbReference type="SAM" id="Phobius"/>
    </source>
</evidence>
<sequence length="103" mass="11774">MKIISGIIKIAATLAIVVFAILNTNPMQVYYFFNKEAVQLPAFIVILAAMLFGVLLTGILYSLDRFKLKRQMGTLKKQIKKQEEELVRLRNIPFEASEKRENA</sequence>
<dbReference type="EMBL" id="CP001968">
    <property type="protein sequence ID" value="ADD69581.1"/>
    <property type="molecule type" value="Genomic_DNA"/>
</dbReference>
<evidence type="ECO:0000313" key="8">
    <source>
        <dbReference type="EMBL" id="ADD69581.1"/>
    </source>
</evidence>
<evidence type="ECO:0000259" key="7">
    <source>
        <dbReference type="Pfam" id="PF06305"/>
    </source>
</evidence>
<reference evidence="8 9" key="1">
    <citation type="journal article" date="2010" name="Stand. Genomic Sci.">
        <title>Complete genome sequence of Denitrovibrio acetiphilus type strain (N2460).</title>
        <authorList>
            <person name="Kiss H."/>
            <person name="Lang E."/>
            <person name="Lapidus A."/>
            <person name="Copeland A."/>
            <person name="Nolan M."/>
            <person name="Glavina Del Rio T."/>
            <person name="Chen F."/>
            <person name="Lucas S."/>
            <person name="Tice H."/>
            <person name="Cheng J.F."/>
            <person name="Han C."/>
            <person name="Goodwin L."/>
            <person name="Pitluck S."/>
            <person name="Liolios K."/>
            <person name="Pati A."/>
            <person name="Ivanova N."/>
            <person name="Mavromatis K."/>
            <person name="Chen A."/>
            <person name="Palaniappan K."/>
            <person name="Land M."/>
            <person name="Hauser L."/>
            <person name="Chang Y.J."/>
            <person name="Jeffries C.D."/>
            <person name="Detter J.C."/>
            <person name="Brettin T."/>
            <person name="Spring S."/>
            <person name="Rohde M."/>
            <person name="Goker M."/>
            <person name="Woyke T."/>
            <person name="Bristow J."/>
            <person name="Eisen J.A."/>
            <person name="Markowitz V."/>
            <person name="Hugenholtz P."/>
            <person name="Kyrpides N.C."/>
            <person name="Klenk H.P."/>
        </authorList>
    </citation>
    <scope>NUCLEOTIDE SEQUENCE [LARGE SCALE GENOMIC DNA]</scope>
    <source>
        <strain evidence="9">DSM 12809 / NBRC 114555 / N2460</strain>
    </source>
</reference>
<evidence type="ECO:0000256" key="5">
    <source>
        <dbReference type="SAM" id="Coils"/>
    </source>
</evidence>
<gene>
    <name evidence="8" type="ordered locus">Dacet_2831</name>
</gene>
<feature type="domain" description="Lipopolysaccharide assembly protein A" evidence="7">
    <location>
        <begin position="22"/>
        <end position="86"/>
    </location>
</feature>
<dbReference type="PANTHER" id="PTHR41335">
    <property type="entry name" value="MEMBRANE PROTEIN-RELATED"/>
    <property type="match status" value="1"/>
</dbReference>
<evidence type="ECO:0000256" key="2">
    <source>
        <dbReference type="ARBA" id="ARBA00022692"/>
    </source>
</evidence>
<organism evidence="8 9">
    <name type="scientific">Denitrovibrio acetiphilus (strain DSM 12809 / NBRC 114555 / N2460)</name>
    <dbReference type="NCBI Taxonomy" id="522772"/>
    <lineage>
        <taxon>Bacteria</taxon>
        <taxon>Pseudomonadati</taxon>
        <taxon>Deferribacterota</taxon>
        <taxon>Deferribacteres</taxon>
        <taxon>Deferribacterales</taxon>
        <taxon>Geovibrionaceae</taxon>
        <taxon>Denitrovibrio</taxon>
    </lineage>
</organism>
<dbReference type="PANTHER" id="PTHR41335:SF1">
    <property type="entry name" value="MEMBRANE PROTEIN"/>
    <property type="match status" value="1"/>
</dbReference>
<dbReference type="AlphaFoldDB" id="D4H6A7"/>
<keyword evidence="5" id="KW-0175">Coiled coil</keyword>
<keyword evidence="2 6" id="KW-0812">Transmembrane</keyword>
<evidence type="ECO:0000256" key="3">
    <source>
        <dbReference type="ARBA" id="ARBA00022989"/>
    </source>
</evidence>
<evidence type="ECO:0000313" key="9">
    <source>
        <dbReference type="Proteomes" id="UP000002012"/>
    </source>
</evidence>
<proteinExistence type="predicted"/>
<feature type="transmembrane region" description="Helical" evidence="6">
    <location>
        <begin position="12"/>
        <end position="33"/>
    </location>
</feature>
<dbReference type="GO" id="GO:0005886">
    <property type="term" value="C:plasma membrane"/>
    <property type="evidence" value="ECO:0007669"/>
    <property type="project" value="InterPro"/>
</dbReference>
<dbReference type="PaxDb" id="522772-Dacet_2831"/>
<dbReference type="KEGG" id="dap:Dacet_2831"/>
<keyword evidence="1" id="KW-1003">Cell membrane</keyword>
<feature type="coiled-coil region" evidence="5">
    <location>
        <begin position="65"/>
        <end position="92"/>
    </location>
</feature>
<keyword evidence="3 6" id="KW-1133">Transmembrane helix</keyword>
<keyword evidence="4 6" id="KW-0472">Membrane</keyword>
<dbReference type="STRING" id="522772.Dacet_2831"/>
<keyword evidence="9" id="KW-1185">Reference proteome</keyword>
<dbReference type="InParanoid" id="D4H6A7"/>
<evidence type="ECO:0000256" key="4">
    <source>
        <dbReference type="ARBA" id="ARBA00023136"/>
    </source>
</evidence>
<feature type="transmembrane region" description="Helical" evidence="6">
    <location>
        <begin position="39"/>
        <end position="63"/>
    </location>
</feature>
<dbReference type="InterPro" id="IPR010445">
    <property type="entry name" value="LapA_dom"/>
</dbReference>
<dbReference type="RefSeq" id="WP_013012068.1">
    <property type="nucleotide sequence ID" value="NC_013943.1"/>
</dbReference>